<evidence type="ECO:0008006" key="5">
    <source>
        <dbReference type="Google" id="ProtNLM"/>
    </source>
</evidence>
<keyword evidence="1" id="KW-0732">Signal</keyword>
<feature type="domain" description="DUF1214" evidence="2">
    <location>
        <begin position="376"/>
        <end position="481"/>
    </location>
</feature>
<dbReference type="SUPFAM" id="SSF160935">
    <property type="entry name" value="VPA0735-like"/>
    <property type="match status" value="1"/>
</dbReference>
<feature type="domain" description="DUF1254" evidence="3">
    <location>
        <begin position="100"/>
        <end position="225"/>
    </location>
</feature>
<sequence>MKPVVRKHIASRRAAAGALTLAAGAASAADPHGWLETDIVRTPSTEFQFKGGYPAPETSRKLKDVLVTNRAVELYLSQMPTVSWYHVWKGVGSAETGAPGQLVIWESLMDAQTLLLTGNSETVYGMAAIDLKRDGPTVIEVPPMLLGGVSDLQQKEVVGIGPTGADHGKGGKVLLLPPDYAGKVPKGYIAAKARTYKLVFGVRGFLVDGKTEQATALMKQARIYPLARAANAPPMVFVNGSGKQIDTIFPDTAQYFHDLNDIVQSEPIGIFSSQERFYLASIGIEKGKPFSPDKDREALYAEAGRLGGAIARDISYASDDPERIVYPDRRWEWLFIGGSATWDSQGYVNTDRRSAFSYGAIGMSPAMVAKVVGQGSQYLWTTRASNGSHLEGGKNYRLRIPANVPVKNFWSLVVYDAQSRSMLRNEQRFPTVSQYTGPARNADGSVDIYFGPRAPHGKERNWVQTVEGKGWFPLLRFYGPLQPFFDKSWKPGDIEETR</sequence>
<protein>
    <recommendedName>
        <fullName evidence="5">DUF1254 domain-containing protein</fullName>
    </recommendedName>
</protein>
<dbReference type="PANTHER" id="PTHR36509:SF3">
    <property type="entry name" value="SIGNAL PEPTIDE PROTEIN"/>
    <property type="match status" value="1"/>
</dbReference>
<dbReference type="InterPro" id="IPR010679">
    <property type="entry name" value="DUF1254"/>
</dbReference>
<evidence type="ECO:0000259" key="3">
    <source>
        <dbReference type="Pfam" id="PF06863"/>
    </source>
</evidence>
<dbReference type="RefSeq" id="WP_340526354.1">
    <property type="nucleotide sequence ID" value="NZ_FMSH01000261.1"/>
</dbReference>
<dbReference type="Gene3D" id="2.60.120.600">
    <property type="entry name" value="Domain of unknown function DUF1214, C-terminal domain"/>
    <property type="match status" value="1"/>
</dbReference>
<gene>
    <name evidence="4" type="ORF">CNECB9_3330010</name>
</gene>
<organism evidence="4">
    <name type="scientific">Cupriavidus necator</name>
    <name type="common">Alcaligenes eutrophus</name>
    <name type="synonym">Ralstonia eutropha</name>
    <dbReference type="NCBI Taxonomy" id="106590"/>
    <lineage>
        <taxon>Bacteria</taxon>
        <taxon>Pseudomonadati</taxon>
        <taxon>Pseudomonadota</taxon>
        <taxon>Betaproteobacteria</taxon>
        <taxon>Burkholderiales</taxon>
        <taxon>Burkholderiaceae</taxon>
        <taxon>Cupriavidus</taxon>
    </lineage>
</organism>
<evidence type="ECO:0000313" key="4">
    <source>
        <dbReference type="EMBL" id="SCU76690.1"/>
    </source>
</evidence>
<feature type="chain" id="PRO_5013335238" description="DUF1254 domain-containing protein" evidence="1">
    <location>
        <begin position="29"/>
        <end position="498"/>
    </location>
</feature>
<accession>A0A1K0JNJ7</accession>
<dbReference type="PANTHER" id="PTHR36509">
    <property type="entry name" value="BLL3101 PROTEIN"/>
    <property type="match status" value="1"/>
</dbReference>
<proteinExistence type="predicted"/>
<dbReference type="Pfam" id="PF06742">
    <property type="entry name" value="DUF1214"/>
    <property type="match status" value="1"/>
</dbReference>
<evidence type="ECO:0000259" key="2">
    <source>
        <dbReference type="Pfam" id="PF06742"/>
    </source>
</evidence>
<dbReference type="AlphaFoldDB" id="A0A1K0JNJ7"/>
<evidence type="ECO:0000256" key="1">
    <source>
        <dbReference type="SAM" id="SignalP"/>
    </source>
</evidence>
<name>A0A1K0JNJ7_CUPNE</name>
<dbReference type="Gene3D" id="2.60.40.1610">
    <property type="entry name" value="Domain of unknown function DUF1254"/>
    <property type="match status" value="1"/>
</dbReference>
<dbReference type="InterPro" id="IPR010621">
    <property type="entry name" value="DUF1214"/>
</dbReference>
<feature type="signal peptide" evidence="1">
    <location>
        <begin position="1"/>
        <end position="28"/>
    </location>
</feature>
<dbReference type="Pfam" id="PF06863">
    <property type="entry name" value="DUF1254"/>
    <property type="match status" value="1"/>
</dbReference>
<dbReference type="InterPro" id="IPR037049">
    <property type="entry name" value="DUF1214_C_sf"/>
</dbReference>
<dbReference type="Gene3D" id="1.10.3360.10">
    <property type="entry name" value="VPA0735-like domain"/>
    <property type="match status" value="1"/>
</dbReference>
<dbReference type="InterPro" id="IPR037050">
    <property type="entry name" value="DUF1254_sf"/>
</dbReference>
<reference evidence="4" key="1">
    <citation type="submission" date="2016-09" db="EMBL/GenBank/DDBJ databases">
        <authorList>
            <person name="Capua I."/>
            <person name="De Benedictis P."/>
            <person name="Joannis T."/>
            <person name="Lombin L.H."/>
            <person name="Cattoli G."/>
        </authorList>
    </citation>
    <scope>NUCLEOTIDE SEQUENCE</scope>
    <source>
        <strain evidence="4">B9</strain>
    </source>
</reference>
<dbReference type="EMBL" id="FMSH01000261">
    <property type="protein sequence ID" value="SCU76690.1"/>
    <property type="molecule type" value="Genomic_DNA"/>
</dbReference>